<comment type="caution">
    <text evidence="1">The sequence shown here is derived from an EMBL/GenBank/DDBJ whole genome shotgun (WGS) entry which is preliminary data.</text>
</comment>
<evidence type="ECO:0000313" key="1">
    <source>
        <dbReference type="EMBL" id="GFD38182.1"/>
    </source>
</evidence>
<reference evidence="1" key="1">
    <citation type="journal article" date="2019" name="Sci. Rep.">
        <title>Draft genome of Tanacetum cinerariifolium, the natural source of mosquito coil.</title>
        <authorList>
            <person name="Yamashiro T."/>
            <person name="Shiraishi A."/>
            <person name="Satake H."/>
            <person name="Nakayama K."/>
        </authorList>
    </citation>
    <scope>NUCLEOTIDE SEQUENCE</scope>
</reference>
<name>A0A699VRI7_TANCI</name>
<gene>
    <name evidence="1" type="ORF">Tci_910151</name>
</gene>
<protein>
    <submittedName>
        <fullName evidence="1">Uncharacterized protein</fullName>
    </submittedName>
</protein>
<proteinExistence type="predicted"/>
<organism evidence="1">
    <name type="scientific">Tanacetum cinerariifolium</name>
    <name type="common">Dalmatian daisy</name>
    <name type="synonym">Chrysanthemum cinerariifolium</name>
    <dbReference type="NCBI Taxonomy" id="118510"/>
    <lineage>
        <taxon>Eukaryota</taxon>
        <taxon>Viridiplantae</taxon>
        <taxon>Streptophyta</taxon>
        <taxon>Embryophyta</taxon>
        <taxon>Tracheophyta</taxon>
        <taxon>Spermatophyta</taxon>
        <taxon>Magnoliopsida</taxon>
        <taxon>eudicotyledons</taxon>
        <taxon>Gunneridae</taxon>
        <taxon>Pentapetalae</taxon>
        <taxon>asterids</taxon>
        <taxon>campanulids</taxon>
        <taxon>Asterales</taxon>
        <taxon>Asteraceae</taxon>
        <taxon>Asteroideae</taxon>
        <taxon>Anthemideae</taxon>
        <taxon>Anthemidinae</taxon>
        <taxon>Tanacetum</taxon>
    </lineage>
</organism>
<dbReference type="AlphaFoldDB" id="A0A699VRI7"/>
<accession>A0A699VRI7</accession>
<feature type="non-terminal residue" evidence="1">
    <location>
        <position position="75"/>
    </location>
</feature>
<sequence>MSLHLLVEMIVKDREGGGIAQSGDDASIKERCLDEGEEAAERVSADIEEMATVLTSMDATSILTSGGVQVVHQDQ</sequence>
<dbReference type="EMBL" id="BKCJ011497081">
    <property type="protein sequence ID" value="GFD38182.1"/>
    <property type="molecule type" value="Genomic_DNA"/>
</dbReference>